<name>A0A6J6J3U2_9ZZZZ</name>
<organism evidence="3">
    <name type="scientific">freshwater metagenome</name>
    <dbReference type="NCBI Taxonomy" id="449393"/>
    <lineage>
        <taxon>unclassified sequences</taxon>
        <taxon>metagenomes</taxon>
        <taxon>ecological metagenomes</taxon>
    </lineage>
</organism>
<keyword evidence="1" id="KW-0808">Transferase</keyword>
<dbReference type="GO" id="GO:0008897">
    <property type="term" value="F:holo-[acyl-carrier-protein] synthase activity"/>
    <property type="evidence" value="ECO:0007669"/>
    <property type="project" value="InterPro"/>
</dbReference>
<evidence type="ECO:0000256" key="1">
    <source>
        <dbReference type="ARBA" id="ARBA00022679"/>
    </source>
</evidence>
<evidence type="ECO:0000259" key="2">
    <source>
        <dbReference type="Pfam" id="PF01648"/>
    </source>
</evidence>
<evidence type="ECO:0000313" key="4">
    <source>
        <dbReference type="EMBL" id="CAB4665737.1"/>
    </source>
</evidence>
<gene>
    <name evidence="3" type="ORF">UFOPK1908_01506</name>
    <name evidence="4" type="ORF">UFOPK2282_00814</name>
    <name evidence="5" type="ORF">UFOPK3576_00520</name>
</gene>
<dbReference type="InterPro" id="IPR008278">
    <property type="entry name" value="4-PPantetheinyl_Trfase_dom"/>
</dbReference>
<dbReference type="SUPFAM" id="SSF56214">
    <property type="entry name" value="4'-phosphopantetheinyl transferase"/>
    <property type="match status" value="2"/>
</dbReference>
<evidence type="ECO:0000313" key="5">
    <source>
        <dbReference type="EMBL" id="CAB4901973.1"/>
    </source>
</evidence>
<dbReference type="GO" id="GO:0000287">
    <property type="term" value="F:magnesium ion binding"/>
    <property type="evidence" value="ECO:0007669"/>
    <property type="project" value="InterPro"/>
</dbReference>
<sequence length="229" mass="24933">MATYSCVVGPLARVHVTVVEELKTYTDEAAREIAIQHLTSTECATWMEMQANTTRKMEWLLGRVALKEAVCDFMLETQLTTIHSKDLVIERSEEGAPFVTWATQHDLPLPVISLAHTEGVIVAAVASAQAVGVDVENADRQAPTVARVLTETETKLFEAERITLLSAVVAKEAASKAVGTGLGGDLRRWPIVHTDGDQHFVTCVDDEEIALIVDFLDVPNLVLGICVVI</sequence>
<dbReference type="GO" id="GO:0019878">
    <property type="term" value="P:lysine biosynthetic process via aminoadipic acid"/>
    <property type="evidence" value="ECO:0007669"/>
    <property type="project" value="TreeGrafter"/>
</dbReference>
<dbReference type="Pfam" id="PF01648">
    <property type="entry name" value="ACPS"/>
    <property type="match status" value="1"/>
</dbReference>
<dbReference type="Gene3D" id="3.90.470.20">
    <property type="entry name" value="4'-phosphopantetheinyl transferase domain"/>
    <property type="match status" value="2"/>
</dbReference>
<protein>
    <submittedName>
        <fullName evidence="3">Unannotated protein</fullName>
    </submittedName>
</protein>
<dbReference type="PANTHER" id="PTHR12215:SF10">
    <property type="entry name" value="L-AMINOADIPATE-SEMIALDEHYDE DEHYDROGENASE-PHOSPHOPANTETHEINYL TRANSFERASE"/>
    <property type="match status" value="1"/>
</dbReference>
<dbReference type="GO" id="GO:0005829">
    <property type="term" value="C:cytosol"/>
    <property type="evidence" value="ECO:0007669"/>
    <property type="project" value="TreeGrafter"/>
</dbReference>
<dbReference type="EMBL" id="CAEZWR010000084">
    <property type="protein sequence ID" value="CAB4665737.1"/>
    <property type="molecule type" value="Genomic_DNA"/>
</dbReference>
<proteinExistence type="predicted"/>
<dbReference type="EMBL" id="CAFBMO010000014">
    <property type="protein sequence ID" value="CAB4901973.1"/>
    <property type="molecule type" value="Genomic_DNA"/>
</dbReference>
<dbReference type="InterPro" id="IPR037143">
    <property type="entry name" value="4-PPantetheinyl_Trfase_dom_sf"/>
</dbReference>
<dbReference type="AlphaFoldDB" id="A0A6J6J3U2"/>
<accession>A0A6J6J3U2</accession>
<dbReference type="PANTHER" id="PTHR12215">
    <property type="entry name" value="PHOSPHOPANTETHEINE TRANSFERASE"/>
    <property type="match status" value="1"/>
</dbReference>
<dbReference type="InterPro" id="IPR050559">
    <property type="entry name" value="P-Pant_transferase_sf"/>
</dbReference>
<dbReference type="EMBL" id="CAEZVB010000115">
    <property type="protein sequence ID" value="CAB4631707.1"/>
    <property type="molecule type" value="Genomic_DNA"/>
</dbReference>
<evidence type="ECO:0000313" key="3">
    <source>
        <dbReference type="EMBL" id="CAB4631707.1"/>
    </source>
</evidence>
<feature type="domain" description="4'-phosphopantetheinyl transferase" evidence="2">
    <location>
        <begin position="130"/>
        <end position="205"/>
    </location>
</feature>
<reference evidence="3" key="1">
    <citation type="submission" date="2020-05" db="EMBL/GenBank/DDBJ databases">
        <authorList>
            <person name="Chiriac C."/>
            <person name="Salcher M."/>
            <person name="Ghai R."/>
            <person name="Kavagutti S V."/>
        </authorList>
    </citation>
    <scope>NUCLEOTIDE SEQUENCE</scope>
</reference>